<accession>A0A0F9DL07</accession>
<name>A0A0F9DL07_9ZZZZ</name>
<sequence length="496" mass="54102">MGRFADGLARAEELRNPDTAPFTKKFHQPDIRLSITPAGVLAHPPERDDPVVGTGQTPGEGVAAPSTSKTRFSDGLARMQRREANEGEFQTGHDPIPIPRLEDVSEAGLPEELALGDPRQMEVALRPFVVPGAIVRGGLKELFETEDLDEGALGVLENILDAAQESGANALLRGQGVTGEEFLKARGYKEPGTVPSLAIDLITDPLIWGLYKHLLAPSTWKAIAQGLPALARKITGKIAIPAEREWKRLMRVTRGESKLGAQRASEIGQELVASKELVKSVSQRAGKPIGAGAIEERLGQLKRGGITTVEEFDAIINPINAEYDATWRVGQELGIHPIDTFTKKLSSKEINQLVLRRRSLEAEIERLSGGRINRRLDKLKGAGKRVEDYVEITAENWELYRDELDAMGLLVDDKPLPQLINQGFRLLKREAVAGPVITAKVSRPWTVAPESFEAAVESGEVWFHGSNVKGLKKIDAGDVTSNFSEASTFGETTYVV</sequence>
<evidence type="ECO:0000313" key="2">
    <source>
        <dbReference type="EMBL" id="KKL54556.1"/>
    </source>
</evidence>
<feature type="region of interest" description="Disordered" evidence="1">
    <location>
        <begin position="1"/>
        <end position="24"/>
    </location>
</feature>
<evidence type="ECO:0000256" key="1">
    <source>
        <dbReference type="SAM" id="MobiDB-lite"/>
    </source>
</evidence>
<reference evidence="2" key="1">
    <citation type="journal article" date="2015" name="Nature">
        <title>Complex archaea that bridge the gap between prokaryotes and eukaryotes.</title>
        <authorList>
            <person name="Spang A."/>
            <person name="Saw J.H."/>
            <person name="Jorgensen S.L."/>
            <person name="Zaremba-Niedzwiedzka K."/>
            <person name="Martijn J."/>
            <person name="Lind A.E."/>
            <person name="van Eijk R."/>
            <person name="Schleper C."/>
            <person name="Guy L."/>
            <person name="Ettema T.J."/>
        </authorList>
    </citation>
    <scope>NUCLEOTIDE SEQUENCE</scope>
</reference>
<proteinExistence type="predicted"/>
<organism evidence="2">
    <name type="scientific">marine sediment metagenome</name>
    <dbReference type="NCBI Taxonomy" id="412755"/>
    <lineage>
        <taxon>unclassified sequences</taxon>
        <taxon>metagenomes</taxon>
        <taxon>ecological metagenomes</taxon>
    </lineage>
</organism>
<dbReference type="AlphaFoldDB" id="A0A0F9DL07"/>
<dbReference type="EMBL" id="LAZR01031158">
    <property type="protein sequence ID" value="KKL54556.1"/>
    <property type="molecule type" value="Genomic_DNA"/>
</dbReference>
<comment type="caution">
    <text evidence="2">The sequence shown here is derived from an EMBL/GenBank/DDBJ whole genome shotgun (WGS) entry which is preliminary data.</text>
</comment>
<feature type="non-terminal residue" evidence="2">
    <location>
        <position position="496"/>
    </location>
</feature>
<protein>
    <submittedName>
        <fullName evidence="2">Uncharacterized protein</fullName>
    </submittedName>
</protein>
<gene>
    <name evidence="2" type="ORF">LCGC14_2264220</name>
</gene>
<feature type="region of interest" description="Disordered" evidence="1">
    <location>
        <begin position="40"/>
        <end position="72"/>
    </location>
</feature>